<keyword evidence="2" id="KW-0433">Leucine-rich repeat</keyword>
<evidence type="ECO:0000256" key="5">
    <source>
        <dbReference type="ARBA" id="ARBA00022821"/>
    </source>
</evidence>
<comment type="caution">
    <text evidence="9">The sequence shown here is derived from an EMBL/GenBank/DDBJ whole genome shotgun (WGS) entry which is preliminary data.</text>
</comment>
<dbReference type="PANTHER" id="PTHR19338">
    <property type="entry name" value="TRANSLOCASE OF INNER MITOCHONDRIAL MEMBRANE 13 HOMOLOG"/>
    <property type="match status" value="1"/>
</dbReference>
<keyword evidence="10" id="KW-1185">Reference proteome</keyword>
<evidence type="ECO:0000256" key="1">
    <source>
        <dbReference type="ARBA" id="ARBA00008894"/>
    </source>
</evidence>
<gene>
    <name evidence="9" type="ORF">HU200_043415</name>
</gene>
<dbReference type="SUPFAM" id="SSF52540">
    <property type="entry name" value="P-loop containing nucleoside triphosphate hydrolases"/>
    <property type="match status" value="1"/>
</dbReference>
<protein>
    <submittedName>
        <fullName evidence="9">Uncharacterized protein</fullName>
    </submittedName>
</protein>
<proteinExistence type="inferred from homology"/>
<keyword evidence="4" id="KW-0547">Nucleotide-binding</keyword>
<accession>A0A835B0P7</accession>
<dbReference type="AlphaFoldDB" id="A0A835B0P7"/>
<evidence type="ECO:0000256" key="3">
    <source>
        <dbReference type="ARBA" id="ARBA00022737"/>
    </source>
</evidence>
<name>A0A835B0P7_9POAL</name>
<dbReference type="Pfam" id="PF18052">
    <property type="entry name" value="Rx_N"/>
    <property type="match status" value="1"/>
</dbReference>
<dbReference type="Gene3D" id="3.40.50.300">
    <property type="entry name" value="P-loop containing nucleotide triphosphate hydrolases"/>
    <property type="match status" value="1"/>
</dbReference>
<comment type="similarity">
    <text evidence="1">Belongs to the disease resistance NB-LRR family.</text>
</comment>
<dbReference type="InterPro" id="IPR027417">
    <property type="entry name" value="P-loop_NTPase"/>
</dbReference>
<keyword evidence="3" id="KW-0677">Repeat</keyword>
<dbReference type="InterPro" id="IPR041118">
    <property type="entry name" value="Rx_N"/>
</dbReference>
<dbReference type="Pfam" id="PF00931">
    <property type="entry name" value="NB-ARC"/>
    <property type="match status" value="1"/>
</dbReference>
<feature type="domain" description="Disease resistance N-terminal" evidence="8">
    <location>
        <begin position="23"/>
        <end position="56"/>
    </location>
</feature>
<dbReference type="EMBL" id="JACEFO010002060">
    <property type="protein sequence ID" value="KAF8686805.1"/>
    <property type="molecule type" value="Genomic_DNA"/>
</dbReference>
<dbReference type="Gene3D" id="1.20.5.4130">
    <property type="match status" value="1"/>
</dbReference>
<evidence type="ECO:0000259" key="7">
    <source>
        <dbReference type="Pfam" id="PF00931"/>
    </source>
</evidence>
<keyword evidence="5" id="KW-0611">Plant defense</keyword>
<evidence type="ECO:0000259" key="8">
    <source>
        <dbReference type="Pfam" id="PF18052"/>
    </source>
</evidence>
<dbReference type="GO" id="GO:0006952">
    <property type="term" value="P:defense response"/>
    <property type="evidence" value="ECO:0007669"/>
    <property type="project" value="UniProtKB-KW"/>
</dbReference>
<evidence type="ECO:0000256" key="2">
    <source>
        <dbReference type="ARBA" id="ARBA00022614"/>
    </source>
</evidence>
<feature type="domain" description="NB-ARC" evidence="7">
    <location>
        <begin position="142"/>
        <end position="217"/>
    </location>
</feature>
<dbReference type="OrthoDB" id="679826at2759"/>
<evidence type="ECO:0000313" key="9">
    <source>
        <dbReference type="EMBL" id="KAF8686805.1"/>
    </source>
</evidence>
<dbReference type="Proteomes" id="UP000636709">
    <property type="component" value="Unassembled WGS sequence"/>
</dbReference>
<evidence type="ECO:0000313" key="10">
    <source>
        <dbReference type="Proteomes" id="UP000636709"/>
    </source>
</evidence>
<evidence type="ECO:0000256" key="4">
    <source>
        <dbReference type="ARBA" id="ARBA00022741"/>
    </source>
</evidence>
<dbReference type="GO" id="GO:0043531">
    <property type="term" value="F:ADP binding"/>
    <property type="evidence" value="ECO:0007669"/>
    <property type="project" value="InterPro"/>
</dbReference>
<dbReference type="PANTHER" id="PTHR19338:SF48">
    <property type="entry name" value="OS12G0166600 PROTEIN"/>
    <property type="match status" value="1"/>
</dbReference>
<organism evidence="9 10">
    <name type="scientific">Digitaria exilis</name>
    <dbReference type="NCBI Taxonomy" id="1010633"/>
    <lineage>
        <taxon>Eukaryota</taxon>
        <taxon>Viridiplantae</taxon>
        <taxon>Streptophyta</taxon>
        <taxon>Embryophyta</taxon>
        <taxon>Tracheophyta</taxon>
        <taxon>Spermatophyta</taxon>
        <taxon>Magnoliopsida</taxon>
        <taxon>Liliopsida</taxon>
        <taxon>Poales</taxon>
        <taxon>Poaceae</taxon>
        <taxon>PACMAD clade</taxon>
        <taxon>Panicoideae</taxon>
        <taxon>Panicodae</taxon>
        <taxon>Paniceae</taxon>
        <taxon>Anthephorinae</taxon>
        <taxon>Digitaria</taxon>
    </lineage>
</organism>
<dbReference type="InterPro" id="IPR002182">
    <property type="entry name" value="NB-ARC"/>
</dbReference>
<feature type="region of interest" description="Disordered" evidence="6">
    <location>
        <begin position="102"/>
        <end position="131"/>
    </location>
</feature>
<evidence type="ECO:0000256" key="6">
    <source>
        <dbReference type="SAM" id="MobiDB-lite"/>
    </source>
</evidence>
<sequence length="247" mass="27747">MTALLIMHSEAAAAAGDDDGAGVDHFVRVWMNQLRELAYDADDCIDLYKLRIKSRPTDGVLLRLKRLFGTLLARRRLAGEIAALRSRAVAIGERHARFGGGVDRDALRRRRPSSSSSTSAPPPPARALHDVPQHRHHLVGIEDQAEAMARKLVVKDEGGEISRRAMVLSIVGFGGLGKTTLAKEVCRRLEEEFPYQAMVSVSQAFEAGRDLEELCKRRRMQEEPKMMVRRHCWQQMLVSRTTTKIRL</sequence>
<reference evidence="9" key="1">
    <citation type="submission" date="2020-07" db="EMBL/GenBank/DDBJ databases">
        <title>Genome sequence and genetic diversity analysis of an under-domesticated orphan crop, white fonio (Digitaria exilis).</title>
        <authorList>
            <person name="Bennetzen J.L."/>
            <person name="Chen S."/>
            <person name="Ma X."/>
            <person name="Wang X."/>
            <person name="Yssel A.E.J."/>
            <person name="Chaluvadi S.R."/>
            <person name="Johnson M."/>
            <person name="Gangashetty P."/>
            <person name="Hamidou F."/>
            <person name="Sanogo M.D."/>
            <person name="Zwaenepoel A."/>
            <person name="Wallace J."/>
            <person name="Van De Peer Y."/>
            <person name="Van Deynze A."/>
        </authorList>
    </citation>
    <scope>NUCLEOTIDE SEQUENCE</scope>
    <source>
        <tissue evidence="9">Leaves</tissue>
    </source>
</reference>